<keyword evidence="3" id="KW-1185">Reference proteome</keyword>
<name>A0A168QKN8_9BACL</name>
<dbReference type="GO" id="GO:0004497">
    <property type="term" value="F:monooxygenase activity"/>
    <property type="evidence" value="ECO:0007669"/>
    <property type="project" value="UniProtKB-KW"/>
</dbReference>
<dbReference type="SUPFAM" id="SSF54909">
    <property type="entry name" value="Dimeric alpha+beta barrel"/>
    <property type="match status" value="1"/>
</dbReference>
<reference evidence="2 3" key="1">
    <citation type="submission" date="2016-03" db="EMBL/GenBank/DDBJ databases">
        <title>Draft genome sequence of Paenibacillus antarcticus CECT 5836.</title>
        <authorList>
            <person name="Shin S.-K."/>
            <person name="Yi H."/>
        </authorList>
    </citation>
    <scope>NUCLEOTIDE SEQUENCE [LARGE SCALE GENOMIC DNA]</scope>
    <source>
        <strain evidence="2 3">CECT 5836</strain>
    </source>
</reference>
<comment type="caution">
    <text evidence="2">The sequence shown here is derived from an EMBL/GenBank/DDBJ whole genome shotgun (WGS) entry which is preliminary data.</text>
</comment>
<feature type="domain" description="ABM" evidence="1">
    <location>
        <begin position="4"/>
        <end position="93"/>
    </location>
</feature>
<dbReference type="RefSeq" id="WP_068646482.1">
    <property type="nucleotide sequence ID" value="NZ_CP043611.1"/>
</dbReference>
<gene>
    <name evidence="2" type="ORF">PBAT_03185</name>
</gene>
<evidence type="ECO:0000259" key="1">
    <source>
        <dbReference type="PROSITE" id="PS51725"/>
    </source>
</evidence>
<dbReference type="Pfam" id="PF03992">
    <property type="entry name" value="ABM"/>
    <property type="match status" value="1"/>
</dbReference>
<sequence>MIKFGLFGKVIAHAGQRDALVKVLLEAATLMETVEGCELYIVNISDSEPEAVWVTEIWRDESDHKDSLMIEETKAIIQRGRPLIAGFGEQTKLCPVGGKGFFEG</sequence>
<dbReference type="AlphaFoldDB" id="A0A168QKN8"/>
<evidence type="ECO:0000313" key="3">
    <source>
        <dbReference type="Proteomes" id="UP000077355"/>
    </source>
</evidence>
<dbReference type="Proteomes" id="UP000077355">
    <property type="component" value="Unassembled WGS sequence"/>
</dbReference>
<proteinExistence type="predicted"/>
<organism evidence="2 3">
    <name type="scientific">Paenibacillus antarcticus</name>
    <dbReference type="NCBI Taxonomy" id="253703"/>
    <lineage>
        <taxon>Bacteria</taxon>
        <taxon>Bacillati</taxon>
        <taxon>Bacillota</taxon>
        <taxon>Bacilli</taxon>
        <taxon>Bacillales</taxon>
        <taxon>Paenibacillaceae</taxon>
        <taxon>Paenibacillus</taxon>
    </lineage>
</organism>
<protein>
    <submittedName>
        <fullName evidence="2">Antibiotic biosynthesis monooxygenase</fullName>
    </submittedName>
</protein>
<accession>A0A168QKN8</accession>
<dbReference type="InterPro" id="IPR007138">
    <property type="entry name" value="ABM_dom"/>
</dbReference>
<dbReference type="OrthoDB" id="165368at2"/>
<dbReference type="InterPro" id="IPR011008">
    <property type="entry name" value="Dimeric_a/b-barrel"/>
</dbReference>
<dbReference type="Gene3D" id="3.30.70.100">
    <property type="match status" value="1"/>
</dbReference>
<keyword evidence="2" id="KW-0560">Oxidoreductase</keyword>
<keyword evidence="2" id="KW-0503">Monooxygenase</keyword>
<dbReference type="EMBL" id="LVJI01000002">
    <property type="protein sequence ID" value="OAB47892.1"/>
    <property type="molecule type" value="Genomic_DNA"/>
</dbReference>
<evidence type="ECO:0000313" key="2">
    <source>
        <dbReference type="EMBL" id="OAB47892.1"/>
    </source>
</evidence>
<dbReference type="PROSITE" id="PS51725">
    <property type="entry name" value="ABM"/>
    <property type="match status" value="1"/>
</dbReference>